<keyword evidence="3" id="KW-1185">Reference proteome</keyword>
<dbReference type="EMBL" id="SNXW01000002">
    <property type="protein sequence ID" value="TDP85812.1"/>
    <property type="molecule type" value="Genomic_DNA"/>
</dbReference>
<gene>
    <name evidence="2" type="ORF">EV672_102162</name>
</gene>
<organism evidence="2 3">
    <name type="scientific">Aquabacterium commune</name>
    <dbReference type="NCBI Taxonomy" id="70586"/>
    <lineage>
        <taxon>Bacteria</taxon>
        <taxon>Pseudomonadati</taxon>
        <taxon>Pseudomonadota</taxon>
        <taxon>Betaproteobacteria</taxon>
        <taxon>Burkholderiales</taxon>
        <taxon>Aquabacterium</taxon>
    </lineage>
</organism>
<dbReference type="Proteomes" id="UP000294593">
    <property type="component" value="Unassembled WGS sequence"/>
</dbReference>
<feature type="transmembrane region" description="Helical" evidence="1">
    <location>
        <begin position="185"/>
        <end position="208"/>
    </location>
</feature>
<keyword evidence="1" id="KW-1133">Transmembrane helix</keyword>
<feature type="transmembrane region" description="Helical" evidence="1">
    <location>
        <begin position="161"/>
        <end position="178"/>
    </location>
</feature>
<dbReference type="RefSeq" id="WP_243738524.1">
    <property type="nucleotide sequence ID" value="NZ_SNXW01000002.1"/>
</dbReference>
<evidence type="ECO:0000313" key="3">
    <source>
        <dbReference type="Proteomes" id="UP000294593"/>
    </source>
</evidence>
<dbReference type="Pfam" id="PF13795">
    <property type="entry name" value="HupE_UreJ_2"/>
    <property type="match status" value="1"/>
</dbReference>
<evidence type="ECO:0000313" key="2">
    <source>
        <dbReference type="EMBL" id="TDP85812.1"/>
    </source>
</evidence>
<dbReference type="AlphaFoldDB" id="A0A4R6RHL0"/>
<dbReference type="InterPro" id="IPR032809">
    <property type="entry name" value="Put_HupE_UreJ"/>
</dbReference>
<evidence type="ECO:0000256" key="1">
    <source>
        <dbReference type="SAM" id="Phobius"/>
    </source>
</evidence>
<keyword evidence="1" id="KW-0472">Membrane</keyword>
<sequence>MMARLHAVLRVALSSMSLMSLMSLWLGLGASLWSVEARAHEMSMAEMQVRETSPGEFFWQWGPTEKRAAKDDLTPIWPENCVADGSMLHCGEDGLDGAISVKGVGKAYSAALIKITWRNGESRVYTLTGSQPSVQIHGGAEDRRGMGQVASAYTVLGVEHILSGIDHLLFVISLLFLVGFNRRLLWTITAFTAAHSLTLALSALGWLVLRPPPVEASIALSIVLVAGEALHKQQTLARRWPALVAFLFGLVHGLGFAGALKEIGLPENHMLTALLTFNIGVEVGQLLTVLAAWALWRVASRWAWFAAARTPALYGIGAIASFWAWSRVAAIVA</sequence>
<feature type="transmembrane region" description="Helical" evidence="1">
    <location>
        <begin position="302"/>
        <end position="325"/>
    </location>
</feature>
<protein>
    <submittedName>
        <fullName evidence="2">HupE/UreJ protein</fullName>
    </submittedName>
</protein>
<name>A0A4R6RHL0_9BURK</name>
<feature type="transmembrane region" description="Helical" evidence="1">
    <location>
        <begin position="242"/>
        <end position="260"/>
    </location>
</feature>
<proteinExistence type="predicted"/>
<accession>A0A4R6RHL0</accession>
<reference evidence="2 3" key="1">
    <citation type="submission" date="2019-03" db="EMBL/GenBank/DDBJ databases">
        <title>Genomic Encyclopedia of Type Strains, Phase IV (KMG-IV): sequencing the most valuable type-strain genomes for metagenomic binning, comparative biology and taxonomic classification.</title>
        <authorList>
            <person name="Goeker M."/>
        </authorList>
    </citation>
    <scope>NUCLEOTIDE SEQUENCE [LARGE SCALE GENOMIC DNA]</scope>
    <source>
        <strain evidence="2 3">DSM 11901</strain>
    </source>
</reference>
<keyword evidence="1" id="KW-0812">Transmembrane</keyword>
<feature type="transmembrane region" description="Helical" evidence="1">
    <location>
        <begin position="272"/>
        <end position="295"/>
    </location>
</feature>
<comment type="caution">
    <text evidence="2">The sequence shown here is derived from an EMBL/GenBank/DDBJ whole genome shotgun (WGS) entry which is preliminary data.</text>
</comment>